<keyword evidence="3" id="KW-1185">Reference proteome</keyword>
<dbReference type="Gene3D" id="2.30.30.320">
    <property type="entry name" value="DUF1653-like domain"/>
    <property type="match status" value="1"/>
</dbReference>
<comment type="caution">
    <text evidence="2">The sequence shown here is derived from an EMBL/GenBank/DDBJ whole genome shotgun (WGS) entry which is preliminary data.</text>
</comment>
<organism evidence="2 3">
    <name type="scientific">Ameyamaea chiangmaiensis</name>
    <dbReference type="NCBI Taxonomy" id="442969"/>
    <lineage>
        <taxon>Bacteria</taxon>
        <taxon>Pseudomonadati</taxon>
        <taxon>Pseudomonadota</taxon>
        <taxon>Alphaproteobacteria</taxon>
        <taxon>Acetobacterales</taxon>
        <taxon>Acetobacteraceae</taxon>
        <taxon>Ameyamaea</taxon>
    </lineage>
</organism>
<dbReference type="EMBL" id="JABXXR010000160">
    <property type="protein sequence ID" value="NVN41649.1"/>
    <property type="molecule type" value="Genomic_DNA"/>
</dbReference>
<evidence type="ECO:0000313" key="2">
    <source>
        <dbReference type="EMBL" id="NVN41649.1"/>
    </source>
</evidence>
<dbReference type="InterPro" id="IPR037135">
    <property type="entry name" value="DUF1653-like_dom_sf"/>
</dbReference>
<dbReference type="RefSeq" id="WP_176614530.1">
    <property type="nucleotide sequence ID" value="NZ_JABXXR010000160.1"/>
</dbReference>
<dbReference type="AlphaFoldDB" id="A0A850PG89"/>
<protein>
    <submittedName>
        <fullName evidence="2">DUF1653 domain-containing protein</fullName>
    </submittedName>
</protein>
<accession>A0A850PG89</accession>
<sequence length="73" mass="8313">MTTHELPPGSPEPGVYRHYKGGLYTVLAVGRHSETEEWLVTYRAEAHGTIWVRPLDLWQAPVAKGTRFARLVR</sequence>
<evidence type="ECO:0000313" key="3">
    <source>
        <dbReference type="Proteomes" id="UP000585665"/>
    </source>
</evidence>
<evidence type="ECO:0000259" key="1">
    <source>
        <dbReference type="Pfam" id="PF07866"/>
    </source>
</evidence>
<name>A0A850PG89_9PROT</name>
<gene>
    <name evidence="2" type="ORF">HUK82_13900</name>
</gene>
<proteinExistence type="predicted"/>
<feature type="domain" description="DUF1653" evidence="1">
    <location>
        <begin position="14"/>
        <end position="64"/>
    </location>
</feature>
<reference evidence="2 3" key="1">
    <citation type="submission" date="2020-06" db="EMBL/GenBank/DDBJ databases">
        <title>Description of novel acetic acid bacteria.</title>
        <authorList>
            <person name="Sombolestani A."/>
        </authorList>
    </citation>
    <scope>NUCLEOTIDE SEQUENCE [LARGE SCALE GENOMIC DNA]</scope>
    <source>
        <strain evidence="2 3">LMG 27010</strain>
    </source>
</reference>
<dbReference type="Pfam" id="PF07866">
    <property type="entry name" value="DUF1653"/>
    <property type="match status" value="1"/>
</dbReference>
<dbReference type="Proteomes" id="UP000585665">
    <property type="component" value="Unassembled WGS sequence"/>
</dbReference>
<dbReference type="InterPro" id="IPR023387">
    <property type="entry name" value="DUF1653-like_dom"/>
</dbReference>